<sequence>MKKALQIFSHYFTQLSKQRVHPKHYYGSQHSDNDTSIKSAYMANIDRKNRTVF</sequence>
<gene>
    <name evidence="1" type="ORF">HMPREF0201_00478</name>
</gene>
<comment type="caution">
    <text evidence="1">The sequence shown here is derived from an EMBL/GenBank/DDBJ whole genome shotgun (WGS) entry which is preliminary data.</text>
</comment>
<organism evidence="1 2">
    <name type="scientific">Cedecea davisae DSM 4568</name>
    <dbReference type="NCBI Taxonomy" id="566551"/>
    <lineage>
        <taxon>Bacteria</taxon>
        <taxon>Pseudomonadati</taxon>
        <taxon>Pseudomonadota</taxon>
        <taxon>Gammaproteobacteria</taxon>
        <taxon>Enterobacterales</taxon>
        <taxon>Enterobacteriaceae</taxon>
        <taxon>Cedecea</taxon>
    </lineage>
</organism>
<dbReference type="Proteomes" id="UP000014585">
    <property type="component" value="Unassembled WGS sequence"/>
</dbReference>
<evidence type="ECO:0000313" key="2">
    <source>
        <dbReference type="Proteomes" id="UP000014585"/>
    </source>
</evidence>
<dbReference type="STRING" id="566551.HMPREF0201_00478"/>
<reference evidence="1 2" key="1">
    <citation type="submission" date="2013-04" db="EMBL/GenBank/DDBJ databases">
        <authorList>
            <person name="Weinstock G."/>
            <person name="Sodergren E."/>
            <person name="Lobos E.A."/>
            <person name="Fulton L."/>
            <person name="Fulton R."/>
            <person name="Courtney L."/>
            <person name="Fronick C."/>
            <person name="O'Laughlin M."/>
            <person name="Godfrey J."/>
            <person name="Wilson R.M."/>
            <person name="Miner T."/>
            <person name="Farmer C."/>
            <person name="Delehaunty K."/>
            <person name="Cordes M."/>
            <person name="Minx P."/>
            <person name="Tomlinson C."/>
            <person name="Chen J."/>
            <person name="Wollam A."/>
            <person name="Pepin K.H."/>
            <person name="Palsikar V.B."/>
            <person name="Zhang X."/>
            <person name="Suruliraj S."/>
            <person name="Perna N.T."/>
            <person name="Plunkett G."/>
            <person name="Warren W."/>
            <person name="Mitreva M."/>
            <person name="Mardis E.R."/>
            <person name="Wilson R.K."/>
        </authorList>
    </citation>
    <scope>NUCLEOTIDE SEQUENCE [LARGE SCALE GENOMIC DNA]</scope>
    <source>
        <strain evidence="1 2">DSM 4568</strain>
    </source>
</reference>
<name>S3J4D1_9ENTR</name>
<dbReference type="HOGENOM" id="CLU_3059793_0_0_6"/>
<evidence type="ECO:0000313" key="1">
    <source>
        <dbReference type="EMBL" id="EPF20743.1"/>
    </source>
</evidence>
<dbReference type="EMBL" id="ATDT01000003">
    <property type="protein sequence ID" value="EPF20743.1"/>
    <property type="molecule type" value="Genomic_DNA"/>
</dbReference>
<accession>S3J4D1</accession>
<proteinExistence type="predicted"/>
<protein>
    <submittedName>
        <fullName evidence="1">Uncharacterized protein</fullName>
    </submittedName>
</protein>
<dbReference type="AlphaFoldDB" id="S3J4D1"/>